<dbReference type="InterPro" id="IPR003317">
    <property type="entry name" value="Cyt-d_oxidase_su2"/>
</dbReference>
<evidence type="ECO:0000313" key="7">
    <source>
        <dbReference type="EMBL" id="KKM86546.1"/>
    </source>
</evidence>
<gene>
    <name evidence="7" type="ORF">LCGC14_1277950</name>
</gene>
<dbReference type="AlphaFoldDB" id="A0A0F9LHB8"/>
<keyword evidence="2" id="KW-1003">Cell membrane</keyword>
<feature type="transmembrane region" description="Helical" evidence="6">
    <location>
        <begin position="304"/>
        <end position="326"/>
    </location>
</feature>
<dbReference type="GO" id="GO:0016682">
    <property type="term" value="F:oxidoreductase activity, acting on diphenols and related substances as donors, oxygen as acceptor"/>
    <property type="evidence" value="ECO:0007669"/>
    <property type="project" value="TreeGrafter"/>
</dbReference>
<comment type="caution">
    <text evidence="7">The sequence shown here is derived from an EMBL/GenBank/DDBJ whole genome shotgun (WGS) entry which is preliminary data.</text>
</comment>
<evidence type="ECO:0000256" key="5">
    <source>
        <dbReference type="ARBA" id="ARBA00023136"/>
    </source>
</evidence>
<evidence type="ECO:0000256" key="4">
    <source>
        <dbReference type="ARBA" id="ARBA00022989"/>
    </source>
</evidence>
<feature type="transmembrane region" description="Helical" evidence="6">
    <location>
        <begin position="160"/>
        <end position="183"/>
    </location>
</feature>
<comment type="subcellular location">
    <subcellularLocation>
        <location evidence="1">Cell membrane</location>
        <topology evidence="1">Multi-pass membrane protein</topology>
    </subcellularLocation>
</comment>
<proteinExistence type="predicted"/>
<organism evidence="7">
    <name type="scientific">marine sediment metagenome</name>
    <dbReference type="NCBI Taxonomy" id="412755"/>
    <lineage>
        <taxon>unclassified sequences</taxon>
        <taxon>metagenomes</taxon>
        <taxon>ecological metagenomes</taxon>
    </lineage>
</organism>
<feature type="transmembrane region" description="Helical" evidence="6">
    <location>
        <begin position="262"/>
        <end position="284"/>
    </location>
</feature>
<evidence type="ECO:0000256" key="3">
    <source>
        <dbReference type="ARBA" id="ARBA00022692"/>
    </source>
</evidence>
<feature type="transmembrane region" description="Helical" evidence="6">
    <location>
        <begin position="115"/>
        <end position="140"/>
    </location>
</feature>
<evidence type="ECO:0000256" key="2">
    <source>
        <dbReference type="ARBA" id="ARBA00022475"/>
    </source>
</evidence>
<accession>A0A0F9LHB8</accession>
<dbReference type="GO" id="GO:0070069">
    <property type="term" value="C:cytochrome complex"/>
    <property type="evidence" value="ECO:0007669"/>
    <property type="project" value="TreeGrafter"/>
</dbReference>
<dbReference type="GO" id="GO:0009055">
    <property type="term" value="F:electron transfer activity"/>
    <property type="evidence" value="ECO:0007669"/>
    <property type="project" value="TreeGrafter"/>
</dbReference>
<dbReference type="PANTHER" id="PTHR43141:SF4">
    <property type="entry name" value="CYTOCHROME BD2 SUBUNIT II"/>
    <property type="match status" value="1"/>
</dbReference>
<dbReference type="PANTHER" id="PTHR43141">
    <property type="entry name" value="CYTOCHROME BD2 SUBUNIT II"/>
    <property type="match status" value="1"/>
</dbReference>
<feature type="transmembrane region" description="Helical" evidence="6">
    <location>
        <begin position="77"/>
        <end position="103"/>
    </location>
</feature>
<protein>
    <recommendedName>
        <fullName evidence="8">Cytochrome d ubiquinol oxidase subunit II</fullName>
    </recommendedName>
</protein>
<dbReference type="GO" id="GO:0019646">
    <property type="term" value="P:aerobic electron transport chain"/>
    <property type="evidence" value="ECO:0007669"/>
    <property type="project" value="TreeGrafter"/>
</dbReference>
<name>A0A0F9LHB8_9ZZZZ</name>
<keyword evidence="5 6" id="KW-0472">Membrane</keyword>
<dbReference type="Pfam" id="PF02322">
    <property type="entry name" value="Cyt_bd_oxida_II"/>
    <property type="match status" value="1"/>
</dbReference>
<keyword evidence="3 6" id="KW-0812">Transmembrane</keyword>
<dbReference type="EMBL" id="LAZR01007239">
    <property type="protein sequence ID" value="KKM86546.1"/>
    <property type="molecule type" value="Genomic_DNA"/>
</dbReference>
<reference evidence="7" key="1">
    <citation type="journal article" date="2015" name="Nature">
        <title>Complex archaea that bridge the gap between prokaryotes and eukaryotes.</title>
        <authorList>
            <person name="Spang A."/>
            <person name="Saw J.H."/>
            <person name="Jorgensen S.L."/>
            <person name="Zaremba-Niedzwiedzka K."/>
            <person name="Martijn J."/>
            <person name="Lind A.E."/>
            <person name="van Eijk R."/>
            <person name="Schleper C."/>
            <person name="Guy L."/>
            <person name="Ettema T.J."/>
        </authorList>
    </citation>
    <scope>NUCLEOTIDE SEQUENCE</scope>
</reference>
<feature type="transmembrane region" description="Helical" evidence="6">
    <location>
        <begin position="227"/>
        <end position="250"/>
    </location>
</feature>
<sequence>MNVGIKVPLPPFNGATRGGPGFDGGLDGFDLGTGILFPLLGRTENRDTAMNTVAPIWDGNETWLILGGGGLFAVFPLAYAIIMPAIYAPIIAMLLALIFRGVAFEYRFKTVRGRWLWDVSFFLGSFVAALSQGIALGTLVQGIEVSGRAYAGGWFDWLTPFSLMTGGAVVIGYTLLGATWLVMKTDGELRDIARRYAFFAGIGTLLLMGAVSLWMPFLKEEFYLRWFAFPQILYVAPVPILTALAAFSLLQSLAAGKDVRPFLSALALFLLAFAGLGISFYPNIIPPDVTIWEAAAPDASMEFLLVGASVLIPMILIYTGYAYWVFRGKVRPGEGYH</sequence>
<feature type="transmembrane region" description="Helical" evidence="6">
    <location>
        <begin position="195"/>
        <end position="215"/>
    </location>
</feature>
<keyword evidence="4 6" id="KW-1133">Transmembrane helix</keyword>
<evidence type="ECO:0000256" key="6">
    <source>
        <dbReference type="SAM" id="Phobius"/>
    </source>
</evidence>
<evidence type="ECO:0008006" key="8">
    <source>
        <dbReference type="Google" id="ProtNLM"/>
    </source>
</evidence>
<dbReference type="NCBIfam" id="TIGR00203">
    <property type="entry name" value="cydB"/>
    <property type="match status" value="1"/>
</dbReference>
<evidence type="ECO:0000256" key="1">
    <source>
        <dbReference type="ARBA" id="ARBA00004651"/>
    </source>
</evidence>
<dbReference type="GO" id="GO:0005886">
    <property type="term" value="C:plasma membrane"/>
    <property type="evidence" value="ECO:0007669"/>
    <property type="project" value="UniProtKB-SubCell"/>
</dbReference>